<evidence type="ECO:0000313" key="1">
    <source>
        <dbReference type="EMBL" id="AYB31439.1"/>
    </source>
</evidence>
<proteinExistence type="predicted"/>
<keyword evidence="2" id="KW-1185">Reference proteome</keyword>
<dbReference type="Proteomes" id="UP000266183">
    <property type="component" value="Chromosome"/>
</dbReference>
<sequence length="61" mass="7422">MVVARKQKKYLPLEIDRLRVRSLLEKHFEFENPTQEIDFLLRHQRILTLSAVLCRIHQGFF</sequence>
<gene>
    <name evidence="1" type="ORF">D4L85_13000</name>
</gene>
<dbReference type="AlphaFoldDB" id="A0A385SJL3"/>
<name>A0A385SJL3_9BACT</name>
<dbReference type="EMBL" id="CP032382">
    <property type="protein sequence ID" value="AYB31439.1"/>
    <property type="molecule type" value="Genomic_DNA"/>
</dbReference>
<accession>A0A385SJL3</accession>
<reference evidence="2" key="1">
    <citation type="submission" date="2018-09" db="EMBL/GenBank/DDBJ databases">
        <title>Chryseolinea sp. KIS68-18 isolated from soil.</title>
        <authorList>
            <person name="Weon H.-Y."/>
            <person name="Kwon S.-W."/>
            <person name="Lee S.A."/>
        </authorList>
    </citation>
    <scope>NUCLEOTIDE SEQUENCE [LARGE SCALE GENOMIC DNA]</scope>
    <source>
        <strain evidence="2">KIS68-18</strain>
    </source>
</reference>
<organism evidence="1 2">
    <name type="scientific">Chryseolinea soli</name>
    <dbReference type="NCBI Taxonomy" id="2321403"/>
    <lineage>
        <taxon>Bacteria</taxon>
        <taxon>Pseudomonadati</taxon>
        <taxon>Bacteroidota</taxon>
        <taxon>Cytophagia</taxon>
        <taxon>Cytophagales</taxon>
        <taxon>Fulvivirgaceae</taxon>
        <taxon>Chryseolinea</taxon>
    </lineage>
</organism>
<dbReference type="KEGG" id="chk:D4L85_13000"/>
<protein>
    <submittedName>
        <fullName evidence="1">Uncharacterized protein</fullName>
    </submittedName>
</protein>
<evidence type="ECO:0000313" key="2">
    <source>
        <dbReference type="Proteomes" id="UP000266183"/>
    </source>
</evidence>